<keyword evidence="1" id="KW-0378">Hydrolase</keyword>
<evidence type="ECO:0000313" key="1">
    <source>
        <dbReference type="EMBL" id="TXS23480.1"/>
    </source>
</evidence>
<reference evidence="1" key="1">
    <citation type="submission" date="2018-10" db="EMBL/GenBank/DDBJ databases">
        <authorList>
            <person name="Hariharan J."/>
            <person name="Choudoir M.J."/>
            <person name="Diebold P."/>
            <person name="Panke-Buisse K."/>
            <person name="Campbell A.N."/>
            <person name="Buckley D.H."/>
        </authorList>
    </citation>
    <scope>NUCLEOTIDE SEQUENCE</scope>
    <source>
        <strain evidence="1">Gb1</strain>
    </source>
</reference>
<dbReference type="InterPro" id="IPR050155">
    <property type="entry name" value="HAD-like_hydrolase_sf"/>
</dbReference>
<dbReference type="InterPro" id="IPR023214">
    <property type="entry name" value="HAD_sf"/>
</dbReference>
<dbReference type="GO" id="GO:0006281">
    <property type="term" value="P:DNA repair"/>
    <property type="evidence" value="ECO:0007669"/>
    <property type="project" value="TreeGrafter"/>
</dbReference>
<dbReference type="AlphaFoldDB" id="A0A652KIP7"/>
<dbReference type="EMBL" id="RDBM01000037">
    <property type="protein sequence ID" value="TXS23480.1"/>
    <property type="molecule type" value="Genomic_DNA"/>
</dbReference>
<dbReference type="GO" id="GO:0008967">
    <property type="term" value="F:phosphoglycolate phosphatase activity"/>
    <property type="evidence" value="ECO:0007669"/>
    <property type="project" value="TreeGrafter"/>
</dbReference>
<dbReference type="GO" id="GO:0005829">
    <property type="term" value="C:cytosol"/>
    <property type="evidence" value="ECO:0007669"/>
    <property type="project" value="TreeGrafter"/>
</dbReference>
<dbReference type="PANTHER" id="PTHR43434">
    <property type="entry name" value="PHOSPHOGLYCOLATE PHOSPHATASE"/>
    <property type="match status" value="1"/>
</dbReference>
<dbReference type="CDD" id="cd01427">
    <property type="entry name" value="HAD_like"/>
    <property type="match status" value="1"/>
</dbReference>
<organism evidence="1">
    <name type="scientific">Streptomyces sp. gb1(2016)</name>
    <dbReference type="NCBI Taxonomy" id="1828321"/>
    <lineage>
        <taxon>Bacteria</taxon>
        <taxon>Bacillati</taxon>
        <taxon>Actinomycetota</taxon>
        <taxon>Actinomycetes</taxon>
        <taxon>Kitasatosporales</taxon>
        <taxon>Streptomycetaceae</taxon>
        <taxon>Streptomyces</taxon>
    </lineage>
</organism>
<dbReference type="Gene3D" id="3.40.50.1000">
    <property type="entry name" value="HAD superfamily/HAD-like"/>
    <property type="match status" value="1"/>
</dbReference>
<accession>A0A652KIP7</accession>
<comment type="caution">
    <text evidence="1">The sequence shown here is derived from an EMBL/GenBank/DDBJ whole genome shotgun (WGS) entry which is preliminary data.</text>
</comment>
<dbReference type="RefSeq" id="WP_124273968.1">
    <property type="nucleotide sequence ID" value="NZ_RDBM01000037.1"/>
</dbReference>
<gene>
    <name evidence="1" type="ORF">EAO74_23065</name>
</gene>
<dbReference type="InterPro" id="IPR036412">
    <property type="entry name" value="HAD-like_sf"/>
</dbReference>
<proteinExistence type="predicted"/>
<dbReference type="PANTHER" id="PTHR43434:SF1">
    <property type="entry name" value="PHOSPHOGLYCOLATE PHOSPHATASE"/>
    <property type="match status" value="1"/>
</dbReference>
<name>A0A652KIP7_9ACTN</name>
<protein>
    <submittedName>
        <fullName evidence="1">HAD family hydrolase</fullName>
    </submittedName>
</protein>
<sequence>MSARRDATPPGAVAPGPAALLAAAECVLLDFDGPLCHLFAGRPAAGVAARLADELRRFGCDPGVAAGATDDPLALLQKVAKHYGDSPTTAHAERCLTAEEVEAAADATPTEYALDLLDALDAGGWRQAVTTNNSAAAVARFLGRHRPAARAGAHIHGRTSDPGLLKPDPHCLVRALESTGSAAAAAVMIGDSPADCLAAQALGVPFIGYAVNERKRRALEDVGARRAVRSLRGLVETARQRVQLEEPGVGPLPAGVRG</sequence>
<dbReference type="Pfam" id="PF00702">
    <property type="entry name" value="Hydrolase"/>
    <property type="match status" value="1"/>
</dbReference>
<dbReference type="SUPFAM" id="SSF56784">
    <property type="entry name" value="HAD-like"/>
    <property type="match status" value="1"/>
</dbReference>